<keyword evidence="2" id="KW-1185">Reference proteome</keyword>
<organism evidence="1 2">
    <name type="scientific">Olea europaea subsp. europaea</name>
    <dbReference type="NCBI Taxonomy" id="158383"/>
    <lineage>
        <taxon>Eukaryota</taxon>
        <taxon>Viridiplantae</taxon>
        <taxon>Streptophyta</taxon>
        <taxon>Embryophyta</taxon>
        <taxon>Tracheophyta</taxon>
        <taxon>Spermatophyta</taxon>
        <taxon>Magnoliopsida</taxon>
        <taxon>eudicotyledons</taxon>
        <taxon>Gunneridae</taxon>
        <taxon>Pentapetalae</taxon>
        <taxon>asterids</taxon>
        <taxon>lamiids</taxon>
        <taxon>Lamiales</taxon>
        <taxon>Oleaceae</taxon>
        <taxon>Oleeae</taxon>
        <taxon>Olea</taxon>
    </lineage>
</organism>
<proteinExistence type="predicted"/>
<gene>
    <name evidence="1" type="ORF">OLEA9_A121816</name>
</gene>
<evidence type="ECO:0000313" key="1">
    <source>
        <dbReference type="EMBL" id="CAA3013984.1"/>
    </source>
</evidence>
<reference evidence="1 2" key="1">
    <citation type="submission" date="2019-12" db="EMBL/GenBank/DDBJ databases">
        <authorList>
            <person name="Alioto T."/>
            <person name="Alioto T."/>
            <person name="Gomez Garrido J."/>
        </authorList>
    </citation>
    <scope>NUCLEOTIDE SEQUENCE [LARGE SCALE GENOMIC DNA]</scope>
</reference>
<dbReference type="AlphaFoldDB" id="A0A8S0U5B3"/>
<accession>A0A8S0U5B3</accession>
<dbReference type="EMBL" id="CACTIH010007462">
    <property type="protein sequence ID" value="CAA3013984.1"/>
    <property type="molecule type" value="Genomic_DNA"/>
</dbReference>
<evidence type="ECO:0008006" key="3">
    <source>
        <dbReference type="Google" id="ProtNLM"/>
    </source>
</evidence>
<dbReference type="OrthoDB" id="922027at2759"/>
<sequence length="134" mass="14975">MAGKNSGVCHSCRGRGHFFVECPIKVRCPLCKHGYQKCFEVEKKTCNKRRLFKCCSEKCGFWDWYEEGQARGECSSISATSTNPAVMEAVEDMTRTFQSQVRLNDDEELHISVNVTIRKEKSGATGNAKGKGLG</sequence>
<dbReference type="Gramene" id="OE9A121816T1">
    <property type="protein sequence ID" value="OE9A121816C1"/>
    <property type="gene ID" value="OE9A121816"/>
</dbReference>
<comment type="caution">
    <text evidence="1">The sequence shown here is derived from an EMBL/GenBank/DDBJ whole genome shotgun (WGS) entry which is preliminary data.</text>
</comment>
<name>A0A8S0U5B3_OLEEU</name>
<dbReference type="Proteomes" id="UP000594638">
    <property type="component" value="Unassembled WGS sequence"/>
</dbReference>
<evidence type="ECO:0000313" key="2">
    <source>
        <dbReference type="Proteomes" id="UP000594638"/>
    </source>
</evidence>
<protein>
    <recommendedName>
        <fullName evidence="3">CCHC-type domain-containing protein</fullName>
    </recommendedName>
</protein>